<evidence type="ECO:0000256" key="2">
    <source>
        <dbReference type="ARBA" id="ARBA00023002"/>
    </source>
</evidence>
<dbReference type="AlphaFoldDB" id="A0A0R2N0S2"/>
<dbReference type="PRINTS" id="PR00080">
    <property type="entry name" value="SDRFAMILY"/>
</dbReference>
<evidence type="ECO:0000313" key="4">
    <source>
        <dbReference type="EMBL" id="KRO18354.1"/>
    </source>
</evidence>
<feature type="region of interest" description="Disordered" evidence="3">
    <location>
        <begin position="1"/>
        <end position="24"/>
    </location>
</feature>
<dbReference type="PRINTS" id="PR00081">
    <property type="entry name" value="GDHRDH"/>
</dbReference>
<dbReference type="PROSITE" id="PS00061">
    <property type="entry name" value="ADH_SHORT"/>
    <property type="match status" value="1"/>
</dbReference>
<dbReference type="STRING" id="1293598.IV56_GL001486"/>
<comment type="caution">
    <text evidence="4">The sequence shown here is derived from an EMBL/GenBank/DDBJ whole genome shotgun (WGS) entry which is preliminary data.</text>
</comment>
<dbReference type="GO" id="GO:0016614">
    <property type="term" value="F:oxidoreductase activity, acting on CH-OH group of donors"/>
    <property type="evidence" value="ECO:0007669"/>
    <property type="project" value="UniProtKB-ARBA"/>
</dbReference>
<dbReference type="SUPFAM" id="SSF51735">
    <property type="entry name" value="NAD(P)-binding Rossmann-fold domains"/>
    <property type="match status" value="1"/>
</dbReference>
<dbReference type="Proteomes" id="UP000050969">
    <property type="component" value="Unassembled WGS sequence"/>
</dbReference>
<dbReference type="PATRIC" id="fig|1293598.4.peg.1551"/>
<protein>
    <submittedName>
        <fullName evidence="4">Short-chain alcohol dehydrogenase</fullName>
    </submittedName>
</protein>
<keyword evidence="2" id="KW-0560">Oxidoreductase</keyword>
<dbReference type="RefSeq" id="WP_056992193.1">
    <property type="nucleotide sequence ID" value="NZ_JQCE01000005.1"/>
</dbReference>
<evidence type="ECO:0000256" key="1">
    <source>
        <dbReference type="ARBA" id="ARBA00006484"/>
    </source>
</evidence>
<dbReference type="PANTHER" id="PTHR48107">
    <property type="entry name" value="NADPH-DEPENDENT ALDEHYDE REDUCTASE-LIKE PROTEIN, CHLOROPLASTIC-RELATED"/>
    <property type="match status" value="1"/>
</dbReference>
<organism evidence="4 5">
    <name type="scientific">Lacticaseibacillus saniviri JCM 17471 = DSM 24301</name>
    <dbReference type="NCBI Taxonomy" id="1293598"/>
    <lineage>
        <taxon>Bacteria</taxon>
        <taxon>Bacillati</taxon>
        <taxon>Bacillota</taxon>
        <taxon>Bacilli</taxon>
        <taxon>Lactobacillales</taxon>
        <taxon>Lactobacillaceae</taxon>
        <taxon>Lacticaseibacillus</taxon>
    </lineage>
</organism>
<dbReference type="EMBL" id="JQCE01000005">
    <property type="protein sequence ID" value="KRO18354.1"/>
    <property type="molecule type" value="Genomic_DNA"/>
</dbReference>
<keyword evidence="5" id="KW-1185">Reference proteome</keyword>
<dbReference type="InterPro" id="IPR036291">
    <property type="entry name" value="NAD(P)-bd_dom_sf"/>
</dbReference>
<dbReference type="Pfam" id="PF13561">
    <property type="entry name" value="adh_short_C2"/>
    <property type="match status" value="1"/>
</dbReference>
<dbReference type="PANTHER" id="PTHR48107:SF16">
    <property type="entry name" value="NADPH-DEPENDENT ALDEHYDE REDUCTASE 1, CHLOROPLASTIC"/>
    <property type="match status" value="1"/>
</dbReference>
<dbReference type="FunFam" id="3.40.50.720:FF:000097">
    <property type="entry name" value="SDR family oxidoreductase"/>
    <property type="match status" value="1"/>
</dbReference>
<proteinExistence type="inferred from homology"/>
<reference evidence="4 5" key="1">
    <citation type="journal article" date="2015" name="Genome Announc.">
        <title>Expanding the biotechnology potential of lactobacilli through comparative genomics of 213 strains and associated genera.</title>
        <authorList>
            <person name="Sun Z."/>
            <person name="Harris H.M."/>
            <person name="McCann A."/>
            <person name="Guo C."/>
            <person name="Argimon S."/>
            <person name="Zhang W."/>
            <person name="Yang X."/>
            <person name="Jeffery I.B."/>
            <person name="Cooney J.C."/>
            <person name="Kagawa T.F."/>
            <person name="Liu W."/>
            <person name="Song Y."/>
            <person name="Salvetti E."/>
            <person name="Wrobel A."/>
            <person name="Rasinkangas P."/>
            <person name="Parkhill J."/>
            <person name="Rea M.C."/>
            <person name="O'Sullivan O."/>
            <person name="Ritari J."/>
            <person name="Douillard F.P."/>
            <person name="Paul Ross R."/>
            <person name="Yang R."/>
            <person name="Briner A.E."/>
            <person name="Felis G.E."/>
            <person name="de Vos W.M."/>
            <person name="Barrangou R."/>
            <person name="Klaenhammer T.R."/>
            <person name="Caufield P.W."/>
            <person name="Cui Y."/>
            <person name="Zhang H."/>
            <person name="O'Toole P.W."/>
        </authorList>
    </citation>
    <scope>NUCLEOTIDE SEQUENCE [LARGE SCALE GENOMIC DNA]</scope>
    <source>
        <strain evidence="4 5">DSM 24301</strain>
    </source>
</reference>
<evidence type="ECO:0000256" key="3">
    <source>
        <dbReference type="SAM" id="MobiDB-lite"/>
    </source>
</evidence>
<sequence>MPKTNLIDPRHLYHPNEFPEQTQDTPALQQAMQPKPDCGETSYVGHERLKDRNVLITGGDSGIGRAVAIAFAREGANIAFHYLPDEAPDAEEVKDLIEAEGRKAVLLPADFRDADAPQDIVAAAIDALGSLDTLVLNAGQQIQHQEIADLPMQQVHDTFMVNVEAMFAIVQAALPHLEPGSTITTTTSIQAFSPSPHLLDYAASKAAIANYTLALAQKLTPEGIRVNGVAPGPIWTPLQLDHGQPEDKIPTFGQDALIGRAGMPVELAPVYVLLASNEASYISGQIYGVIGGAPINP</sequence>
<name>A0A0R2N0S2_9LACO</name>
<evidence type="ECO:0000313" key="5">
    <source>
        <dbReference type="Proteomes" id="UP000050969"/>
    </source>
</evidence>
<gene>
    <name evidence="4" type="ORF">IV56_GL001486</name>
</gene>
<dbReference type="InterPro" id="IPR002347">
    <property type="entry name" value="SDR_fam"/>
</dbReference>
<dbReference type="Gene3D" id="3.40.50.720">
    <property type="entry name" value="NAD(P)-binding Rossmann-like Domain"/>
    <property type="match status" value="1"/>
</dbReference>
<dbReference type="InterPro" id="IPR020904">
    <property type="entry name" value="Sc_DH/Rdtase_CS"/>
</dbReference>
<accession>A0A0R2N0S2</accession>
<comment type="similarity">
    <text evidence="1">Belongs to the short-chain dehydrogenases/reductases (SDR) family.</text>
</comment>